<keyword evidence="1" id="KW-1133">Transmembrane helix</keyword>
<name>A0ABW8TMX1_9CLOT</name>
<gene>
    <name evidence="2" type="ORF">ACJDUH_01605</name>
</gene>
<evidence type="ECO:0008006" key="4">
    <source>
        <dbReference type="Google" id="ProtNLM"/>
    </source>
</evidence>
<evidence type="ECO:0000256" key="1">
    <source>
        <dbReference type="SAM" id="Phobius"/>
    </source>
</evidence>
<keyword evidence="3" id="KW-1185">Reference proteome</keyword>
<keyword evidence="1" id="KW-0812">Transmembrane</keyword>
<feature type="transmembrane region" description="Helical" evidence="1">
    <location>
        <begin position="39"/>
        <end position="69"/>
    </location>
</feature>
<dbReference type="RefSeq" id="WP_406763404.1">
    <property type="nucleotide sequence ID" value="NZ_JBJHZY010000001.1"/>
</dbReference>
<keyword evidence="1" id="KW-0472">Membrane</keyword>
<comment type="caution">
    <text evidence="2">The sequence shown here is derived from an EMBL/GenBank/DDBJ whole genome shotgun (WGS) entry which is preliminary data.</text>
</comment>
<dbReference type="Proteomes" id="UP001623661">
    <property type="component" value="Unassembled WGS sequence"/>
</dbReference>
<evidence type="ECO:0000313" key="2">
    <source>
        <dbReference type="EMBL" id="MFL0266780.1"/>
    </source>
</evidence>
<organism evidence="2 3">
    <name type="scientific">Candidatus Clostridium radicumherbarum</name>
    <dbReference type="NCBI Taxonomy" id="3381662"/>
    <lineage>
        <taxon>Bacteria</taxon>
        <taxon>Bacillati</taxon>
        <taxon>Bacillota</taxon>
        <taxon>Clostridia</taxon>
        <taxon>Eubacteriales</taxon>
        <taxon>Clostridiaceae</taxon>
        <taxon>Clostridium</taxon>
    </lineage>
</organism>
<dbReference type="Gene3D" id="1.25.40.10">
    <property type="entry name" value="Tetratricopeptide repeat domain"/>
    <property type="match status" value="1"/>
</dbReference>
<proteinExistence type="predicted"/>
<reference evidence="2 3" key="1">
    <citation type="submission" date="2024-11" db="EMBL/GenBank/DDBJ databases">
        <authorList>
            <person name="Heng Y.C."/>
            <person name="Lim A.C.H."/>
            <person name="Lee J.K.Y."/>
            <person name="Kittelmann S."/>
        </authorList>
    </citation>
    <scope>NUCLEOTIDE SEQUENCE [LARGE SCALE GENOMIC DNA]</scope>
    <source>
        <strain evidence="2 3">WILCCON 0202</strain>
    </source>
</reference>
<evidence type="ECO:0000313" key="3">
    <source>
        <dbReference type="Proteomes" id="UP001623661"/>
    </source>
</evidence>
<sequence>MGMNNSTEAGSESNMTQNKKTYIKLSEEVNKARRLHTNFIFAIFICLFFGFGNPLFLVGTAALTLYIFISKNARQRRFVAVAVSSLHSSKINKAKDYLEKARNITENQLVKALENDINKIENAGNDEVEVEDNIFKMQKERNIRAEELEKQGDVKGAIKLYEENIKEGFPGILPYDKLLVIYKKEKNYDEELRIINRAIEVFDKLYLNCDIEINKALYLETAQKYKKILNKLLNKK</sequence>
<accession>A0ABW8TMX1</accession>
<dbReference type="InterPro" id="IPR011990">
    <property type="entry name" value="TPR-like_helical_dom_sf"/>
</dbReference>
<protein>
    <recommendedName>
        <fullName evidence="4">Tetratricopeptide repeat protein</fullName>
    </recommendedName>
</protein>
<dbReference type="EMBL" id="JBJHZY010000001">
    <property type="protein sequence ID" value="MFL0266780.1"/>
    <property type="molecule type" value="Genomic_DNA"/>
</dbReference>